<keyword evidence="3" id="KW-1185">Reference proteome</keyword>
<feature type="region of interest" description="Disordered" evidence="1">
    <location>
        <begin position="1"/>
        <end position="136"/>
    </location>
</feature>
<accession>A0A2P4Y0G8</accession>
<protein>
    <submittedName>
        <fullName evidence="2">Uncharacterized protein</fullName>
    </submittedName>
</protein>
<dbReference type="Proteomes" id="UP000237271">
    <property type="component" value="Unassembled WGS sequence"/>
</dbReference>
<dbReference type="AlphaFoldDB" id="A0A2P4Y0G8"/>
<evidence type="ECO:0000313" key="2">
    <source>
        <dbReference type="EMBL" id="POM71305.1"/>
    </source>
</evidence>
<feature type="compositionally biased region" description="Basic and acidic residues" evidence="1">
    <location>
        <begin position="12"/>
        <end position="27"/>
    </location>
</feature>
<dbReference type="EMBL" id="NCKW01006534">
    <property type="protein sequence ID" value="POM71305.1"/>
    <property type="molecule type" value="Genomic_DNA"/>
</dbReference>
<organism evidence="2 3">
    <name type="scientific">Phytophthora palmivora</name>
    <dbReference type="NCBI Taxonomy" id="4796"/>
    <lineage>
        <taxon>Eukaryota</taxon>
        <taxon>Sar</taxon>
        <taxon>Stramenopiles</taxon>
        <taxon>Oomycota</taxon>
        <taxon>Peronosporomycetes</taxon>
        <taxon>Peronosporales</taxon>
        <taxon>Peronosporaceae</taxon>
        <taxon>Phytophthora</taxon>
    </lineage>
</organism>
<evidence type="ECO:0000256" key="1">
    <source>
        <dbReference type="SAM" id="MobiDB-lite"/>
    </source>
</evidence>
<name>A0A2P4Y0G8_9STRA</name>
<evidence type="ECO:0000313" key="3">
    <source>
        <dbReference type="Proteomes" id="UP000237271"/>
    </source>
</evidence>
<dbReference type="OrthoDB" id="128404at2759"/>
<feature type="region of interest" description="Disordered" evidence="1">
    <location>
        <begin position="265"/>
        <end position="292"/>
    </location>
</feature>
<sequence>MVRVPGSLGDSGFHRESYEETHADLRLGKPASLEIGSPTTLLNQDRSADRFERGSTDGTEEGPATDLEEKPLPPPQVPSGTPADFDSRRDLQDESPPAKAIQTLVSKSSTKKKSARSKPLRKKLKAPGVDADEQDDLKTVRTDESLEIAYHKKDLHTFLTKKPVMQIIKPKIISDLKGPVQKPTARSSKLEAAKALLQLFKERGIIAELFDANDLLDTKLSTTNTALMSIFDLLKPLCNSKIATRPTDDMLRSLPALTLEDQIGTSSHYESATEEVDTDSADGPPRMTLGPSGAAMLRQRGDQEAKRMMEVIVPTMTQGSNAKLESYFQAAMRRFFKEQQGTVNPARSALAEDRDVDMVSVVDTQALVNTTQMISILILPDARL</sequence>
<feature type="compositionally biased region" description="Basic residues" evidence="1">
    <location>
        <begin position="109"/>
        <end position="125"/>
    </location>
</feature>
<feature type="compositionally biased region" description="Basic and acidic residues" evidence="1">
    <location>
        <begin position="46"/>
        <end position="55"/>
    </location>
</feature>
<proteinExistence type="predicted"/>
<gene>
    <name evidence="2" type="ORF">PHPALM_12140</name>
</gene>
<comment type="caution">
    <text evidence="2">The sequence shown here is derived from an EMBL/GenBank/DDBJ whole genome shotgun (WGS) entry which is preliminary data.</text>
</comment>
<reference evidence="2 3" key="1">
    <citation type="journal article" date="2017" name="Genome Biol. Evol.">
        <title>Phytophthora megakarya and P. palmivora, closely related causal agents of cacao black pod rot, underwent increases in genome sizes and gene numbers by different mechanisms.</title>
        <authorList>
            <person name="Ali S.S."/>
            <person name="Shao J."/>
            <person name="Lary D.J."/>
            <person name="Kronmiller B."/>
            <person name="Shen D."/>
            <person name="Strem M.D."/>
            <person name="Amoako-Attah I."/>
            <person name="Akrofi A.Y."/>
            <person name="Begoude B.A."/>
            <person name="Ten Hoopen G.M."/>
            <person name="Coulibaly K."/>
            <person name="Kebe B.I."/>
            <person name="Melnick R.L."/>
            <person name="Guiltinan M.J."/>
            <person name="Tyler B.M."/>
            <person name="Meinhardt L.W."/>
            <person name="Bailey B.A."/>
        </authorList>
    </citation>
    <scope>NUCLEOTIDE SEQUENCE [LARGE SCALE GENOMIC DNA]</scope>
    <source>
        <strain evidence="3">sbr112.9</strain>
    </source>
</reference>